<evidence type="ECO:0000259" key="1">
    <source>
        <dbReference type="PROSITE" id="PS51352"/>
    </source>
</evidence>
<dbReference type="InterPro" id="IPR036249">
    <property type="entry name" value="Thioredoxin-like_sf"/>
</dbReference>
<dbReference type="PROSITE" id="PS51352">
    <property type="entry name" value="THIOREDOXIN_2"/>
    <property type="match status" value="1"/>
</dbReference>
<feature type="domain" description="Thioredoxin" evidence="1">
    <location>
        <begin position="27"/>
        <end position="186"/>
    </location>
</feature>
<protein>
    <submittedName>
        <fullName evidence="2">Redoxin family protein</fullName>
    </submittedName>
</protein>
<keyword evidence="3" id="KW-1185">Reference proteome</keyword>
<dbReference type="AlphaFoldDB" id="A0A7G8BCJ1"/>
<dbReference type="EMBL" id="CP060394">
    <property type="protein sequence ID" value="QNI30261.1"/>
    <property type="molecule type" value="Genomic_DNA"/>
</dbReference>
<accession>A0A7G8BCJ1</accession>
<dbReference type="Gene3D" id="3.40.30.10">
    <property type="entry name" value="Glutaredoxin"/>
    <property type="match status" value="1"/>
</dbReference>
<dbReference type="InterPro" id="IPR047262">
    <property type="entry name" value="PRX-like1"/>
</dbReference>
<dbReference type="Pfam" id="PF08534">
    <property type="entry name" value="Redoxin"/>
    <property type="match status" value="1"/>
</dbReference>
<dbReference type="PANTHER" id="PTHR43640:SF1">
    <property type="entry name" value="THIOREDOXIN-DEPENDENT PEROXIREDOXIN"/>
    <property type="match status" value="1"/>
</dbReference>
<dbReference type="InterPro" id="IPR013740">
    <property type="entry name" value="Redoxin"/>
</dbReference>
<evidence type="ECO:0000313" key="3">
    <source>
        <dbReference type="Proteomes" id="UP000515312"/>
    </source>
</evidence>
<dbReference type="PANTHER" id="PTHR43640">
    <property type="entry name" value="OS07G0260300 PROTEIN"/>
    <property type="match status" value="1"/>
</dbReference>
<proteinExistence type="predicted"/>
<dbReference type="KEGG" id="adin:H7849_13815"/>
<dbReference type="InterPro" id="IPR013766">
    <property type="entry name" value="Thioredoxin_domain"/>
</dbReference>
<name>A0A7G8BCJ1_9BACT</name>
<organism evidence="2 3">
    <name type="scientific">Alloacidobacterium dinghuense</name>
    <dbReference type="NCBI Taxonomy" id="2763107"/>
    <lineage>
        <taxon>Bacteria</taxon>
        <taxon>Pseudomonadati</taxon>
        <taxon>Acidobacteriota</taxon>
        <taxon>Terriglobia</taxon>
        <taxon>Terriglobales</taxon>
        <taxon>Acidobacteriaceae</taxon>
        <taxon>Alloacidobacterium</taxon>
    </lineage>
</organism>
<dbReference type="SUPFAM" id="SSF52833">
    <property type="entry name" value="Thioredoxin-like"/>
    <property type="match status" value="1"/>
</dbReference>
<evidence type="ECO:0000313" key="2">
    <source>
        <dbReference type="EMBL" id="QNI30261.1"/>
    </source>
</evidence>
<gene>
    <name evidence="2" type="ORF">H7849_13815</name>
</gene>
<sequence length="207" mass="22760">MSSRPYSAKKIALPEIAVRWCLAVAILLLAWPAEAQSAPFGIELDGTPVATLASPGTRVVVLFFAASDCPISNRYLPELMRLKQEYAARGVQFWEVYPNPDETAAKLKQHAAQFGDTDSVILDKEQSLVRMAKVRVTPEAAVFLRDENDLREVYHGRIDDRYLSLGSERPRAQHHELEDAIAAALENRAAPQPGGAPVGCAIVTRQP</sequence>
<dbReference type="GO" id="GO:0016491">
    <property type="term" value="F:oxidoreductase activity"/>
    <property type="evidence" value="ECO:0007669"/>
    <property type="project" value="InterPro"/>
</dbReference>
<reference evidence="2 3" key="1">
    <citation type="submission" date="2020-08" db="EMBL/GenBank/DDBJ databases">
        <title>Edaphobacter telluris sp. nov. and Acidobacterium dinghuensis sp. nov., two acidobacteria isolated from forest soil.</title>
        <authorList>
            <person name="Fu J."/>
            <person name="Qiu L."/>
        </authorList>
    </citation>
    <scope>NUCLEOTIDE SEQUENCE [LARGE SCALE GENOMIC DNA]</scope>
    <source>
        <strain evidence="2">4Y35</strain>
    </source>
</reference>
<dbReference type="RefSeq" id="WP_186740016.1">
    <property type="nucleotide sequence ID" value="NZ_CP060394.1"/>
</dbReference>
<dbReference type="Proteomes" id="UP000515312">
    <property type="component" value="Chromosome"/>
</dbReference>